<reference evidence="3" key="1">
    <citation type="submission" date="2016-11" db="EMBL/GenBank/DDBJ databases">
        <authorList>
            <person name="Varghese N."/>
            <person name="Submissions S."/>
        </authorList>
    </citation>
    <scope>NUCLEOTIDE SEQUENCE [LARGE SCALE GENOMIC DNA]</scope>
    <source>
        <strain evidence="3">DSM 26134</strain>
    </source>
</reference>
<dbReference type="Proteomes" id="UP000184474">
    <property type="component" value="Unassembled WGS sequence"/>
</dbReference>
<keyword evidence="2" id="KW-0418">Kinase</keyword>
<dbReference type="PROSITE" id="PS50042">
    <property type="entry name" value="CNMP_BINDING_3"/>
    <property type="match status" value="1"/>
</dbReference>
<feature type="domain" description="Cyclic nucleotide-binding" evidence="1">
    <location>
        <begin position="18"/>
        <end position="139"/>
    </location>
</feature>
<dbReference type="Pfam" id="PF00027">
    <property type="entry name" value="cNMP_binding"/>
    <property type="match status" value="1"/>
</dbReference>
<protein>
    <submittedName>
        <fullName evidence="2">cAMP-binding domain of CRP or a regulatory subunit of cAMP-dependent protein kinases</fullName>
    </submittedName>
</protein>
<evidence type="ECO:0000259" key="1">
    <source>
        <dbReference type="PROSITE" id="PS50042"/>
    </source>
</evidence>
<dbReference type="EMBL" id="FRAA01000001">
    <property type="protein sequence ID" value="SHJ59012.1"/>
    <property type="molecule type" value="Genomic_DNA"/>
</dbReference>
<evidence type="ECO:0000313" key="2">
    <source>
        <dbReference type="EMBL" id="SHJ59012.1"/>
    </source>
</evidence>
<sequence length="199" mass="23052">METVEEKYILALKDAFNSYSKLSEESWSRIREIIRFQSVKKGETILSAGQTAKNIHFICKGIMRTFAADSQGNIYTKNIFLEHSFPASKVSLLLQAPSYIAIDALEDAVLINFNFGAYKQLMEENEDIKRFYIAYIEQNWIIDKEQREISIVMENASERYLKLLEKHPLLDKRIAQHHIASHLGITPTQLSRIRKALKK</sequence>
<keyword evidence="2" id="KW-0808">Transferase</keyword>
<dbReference type="GO" id="GO:0016301">
    <property type="term" value="F:kinase activity"/>
    <property type="evidence" value="ECO:0007669"/>
    <property type="project" value="UniProtKB-KW"/>
</dbReference>
<evidence type="ECO:0000313" key="3">
    <source>
        <dbReference type="Proteomes" id="UP000184474"/>
    </source>
</evidence>
<dbReference type="SUPFAM" id="SSF51206">
    <property type="entry name" value="cAMP-binding domain-like"/>
    <property type="match status" value="1"/>
</dbReference>
<proteinExistence type="predicted"/>
<dbReference type="AlphaFoldDB" id="A0A1M6KJ60"/>
<dbReference type="RefSeq" id="WP_073119267.1">
    <property type="nucleotide sequence ID" value="NZ_FRAA01000001.1"/>
</dbReference>
<keyword evidence="3" id="KW-1185">Reference proteome</keyword>
<organism evidence="2 3">
    <name type="scientific">Reichenbachiella agariperforans</name>
    <dbReference type="NCBI Taxonomy" id="156994"/>
    <lineage>
        <taxon>Bacteria</taxon>
        <taxon>Pseudomonadati</taxon>
        <taxon>Bacteroidota</taxon>
        <taxon>Cytophagia</taxon>
        <taxon>Cytophagales</taxon>
        <taxon>Reichenbachiellaceae</taxon>
        <taxon>Reichenbachiella</taxon>
    </lineage>
</organism>
<gene>
    <name evidence="2" type="ORF">SAMN04488028_101599</name>
</gene>
<dbReference type="InterPro" id="IPR000595">
    <property type="entry name" value="cNMP-bd_dom"/>
</dbReference>
<dbReference type="Gene3D" id="2.60.120.10">
    <property type="entry name" value="Jelly Rolls"/>
    <property type="match status" value="1"/>
</dbReference>
<dbReference type="InterPro" id="IPR014710">
    <property type="entry name" value="RmlC-like_jellyroll"/>
</dbReference>
<accession>A0A1M6KJ60</accession>
<name>A0A1M6KJ60_REIAG</name>
<dbReference type="InterPro" id="IPR018490">
    <property type="entry name" value="cNMP-bd_dom_sf"/>
</dbReference>
<dbReference type="STRING" id="156994.SAMN04488028_101599"/>
<dbReference type="CDD" id="cd00038">
    <property type="entry name" value="CAP_ED"/>
    <property type="match status" value="1"/>
</dbReference>